<evidence type="ECO:0000313" key="8">
    <source>
        <dbReference type="Proteomes" id="UP000636479"/>
    </source>
</evidence>
<proteinExistence type="predicted"/>
<dbReference type="EMBL" id="JACAZF010000006">
    <property type="protein sequence ID" value="KAF7302122.1"/>
    <property type="molecule type" value="Genomic_DNA"/>
</dbReference>
<feature type="region of interest" description="Disordered" evidence="5">
    <location>
        <begin position="359"/>
        <end position="392"/>
    </location>
</feature>
<feature type="region of interest" description="Disordered" evidence="5">
    <location>
        <begin position="215"/>
        <end position="242"/>
    </location>
</feature>
<evidence type="ECO:0000313" key="7">
    <source>
        <dbReference type="EMBL" id="KAF7302122.1"/>
    </source>
</evidence>
<organism evidence="7 8">
    <name type="scientific">Mycena indigotica</name>
    <dbReference type="NCBI Taxonomy" id="2126181"/>
    <lineage>
        <taxon>Eukaryota</taxon>
        <taxon>Fungi</taxon>
        <taxon>Dikarya</taxon>
        <taxon>Basidiomycota</taxon>
        <taxon>Agaricomycotina</taxon>
        <taxon>Agaricomycetes</taxon>
        <taxon>Agaricomycetidae</taxon>
        <taxon>Agaricales</taxon>
        <taxon>Marasmiineae</taxon>
        <taxon>Mycenaceae</taxon>
        <taxon>Mycena</taxon>
    </lineage>
</organism>
<dbReference type="Pfam" id="PF01753">
    <property type="entry name" value="zf-MYND"/>
    <property type="match status" value="1"/>
</dbReference>
<feature type="compositionally biased region" description="Polar residues" evidence="5">
    <location>
        <begin position="266"/>
        <end position="286"/>
    </location>
</feature>
<keyword evidence="8" id="KW-1185">Reference proteome</keyword>
<dbReference type="InterPro" id="IPR002893">
    <property type="entry name" value="Znf_MYND"/>
</dbReference>
<feature type="region of interest" description="Disordered" evidence="5">
    <location>
        <begin position="504"/>
        <end position="590"/>
    </location>
</feature>
<reference evidence="7" key="1">
    <citation type="submission" date="2020-05" db="EMBL/GenBank/DDBJ databases">
        <title>Mycena genomes resolve the evolution of fungal bioluminescence.</title>
        <authorList>
            <person name="Tsai I.J."/>
        </authorList>
    </citation>
    <scope>NUCLEOTIDE SEQUENCE</scope>
    <source>
        <strain evidence="7">171206Taipei</strain>
    </source>
</reference>
<feature type="domain" description="MYND-type" evidence="6">
    <location>
        <begin position="12"/>
        <end position="50"/>
    </location>
</feature>
<protein>
    <recommendedName>
        <fullName evidence="6">MYND-type domain-containing protein</fullName>
    </recommendedName>
</protein>
<feature type="compositionally biased region" description="Acidic residues" evidence="5">
    <location>
        <begin position="561"/>
        <end position="577"/>
    </location>
</feature>
<accession>A0A8H6SNN1</accession>
<evidence type="ECO:0000256" key="3">
    <source>
        <dbReference type="ARBA" id="ARBA00022833"/>
    </source>
</evidence>
<feature type="compositionally biased region" description="Polar residues" evidence="5">
    <location>
        <begin position="359"/>
        <end position="373"/>
    </location>
</feature>
<feature type="compositionally biased region" description="Polar residues" evidence="5">
    <location>
        <begin position="439"/>
        <end position="453"/>
    </location>
</feature>
<keyword evidence="2 4" id="KW-0863">Zinc-finger</keyword>
<dbReference type="AlphaFoldDB" id="A0A8H6SNN1"/>
<dbReference type="OrthoDB" id="9922773at2759"/>
<dbReference type="Gene3D" id="6.10.140.2220">
    <property type="match status" value="1"/>
</dbReference>
<dbReference type="Proteomes" id="UP000636479">
    <property type="component" value="Unassembled WGS sequence"/>
</dbReference>
<dbReference type="PROSITE" id="PS50865">
    <property type="entry name" value="ZF_MYND_2"/>
    <property type="match status" value="1"/>
</dbReference>
<evidence type="ECO:0000256" key="1">
    <source>
        <dbReference type="ARBA" id="ARBA00022723"/>
    </source>
</evidence>
<gene>
    <name evidence="7" type="ORF">MIND_00779000</name>
</gene>
<keyword evidence="1" id="KW-0479">Metal-binding</keyword>
<dbReference type="PROSITE" id="PS01360">
    <property type="entry name" value="ZF_MYND_1"/>
    <property type="match status" value="1"/>
</dbReference>
<dbReference type="GeneID" id="59346994"/>
<keyword evidence="3" id="KW-0862">Zinc</keyword>
<name>A0A8H6SNN1_9AGAR</name>
<evidence type="ECO:0000256" key="5">
    <source>
        <dbReference type="SAM" id="MobiDB-lite"/>
    </source>
</evidence>
<dbReference type="GO" id="GO:0008270">
    <property type="term" value="F:zinc ion binding"/>
    <property type="evidence" value="ECO:0007669"/>
    <property type="project" value="UniProtKB-KW"/>
</dbReference>
<feature type="region of interest" description="Disordered" evidence="5">
    <location>
        <begin position="265"/>
        <end position="336"/>
    </location>
</feature>
<comment type="caution">
    <text evidence="7">The sequence shown here is derived from an EMBL/GenBank/DDBJ whole genome shotgun (WGS) entry which is preliminary data.</text>
</comment>
<evidence type="ECO:0000259" key="6">
    <source>
        <dbReference type="PROSITE" id="PS50865"/>
    </source>
</evidence>
<feature type="compositionally biased region" description="Low complexity" evidence="5">
    <location>
        <begin position="379"/>
        <end position="388"/>
    </location>
</feature>
<dbReference type="RefSeq" id="XP_037220122.1">
    <property type="nucleotide sequence ID" value="XM_037364478.1"/>
</dbReference>
<feature type="compositionally biased region" description="Low complexity" evidence="5">
    <location>
        <begin position="550"/>
        <end position="560"/>
    </location>
</feature>
<evidence type="ECO:0000256" key="4">
    <source>
        <dbReference type="PROSITE-ProRule" id="PRU00134"/>
    </source>
</evidence>
<sequence length="590" mass="64413">MPTTIAMGDEFCFYCENPGPLRKCARCEIARYCSQECQKKDWKPTHKAVCFNRKERLSDPTNPLLDQYMKDYIKWNKTWQDPILAWGLLAANLANQPEDYLTNHTYYVILKRRSQTKGHIPAPARFEVTMGGMRHDSEIIEEYRAIPNAEYSQSLLRDFKKAPRANNCIRCVVALPACAVFGNTANLVENLAANMGISSAALTDPCSGEARLFMSTQRVSSRRQSKGKNRADLGGGFRAASGASWEQNTNGLGLYGTNPLDDSHMQRSFSLGQAGTPNLTSTTTHTYLPPRPQSQASAATSVDHARSSALASIARPGHFHRAPVSTRTPYTSPVVGGGLPSLSGRAGSHSSLVSSAYTYSPRSRQGYSPSDQFGSGYASSRGIRSRGPGSLGGYGSMSMSSLGSGFSSLSRFTNGTGTGSSLAAVGSYESGQDGYGYFSGQSRDSASPGWSTQRHGDLVRPSSRYSTIPRDRGRRPIYGDREDDMNSLNYALAGLNVSSRSRHLPAIRPSRGNDFHSGPTFVVEPSDAGSDADYEEDEYYSRHRHERGSYDSGSGFSDSAYTDEYEADYDYDDDDEFSGGGYDEYSDDLV</sequence>
<feature type="region of interest" description="Disordered" evidence="5">
    <location>
        <begin position="439"/>
        <end position="483"/>
    </location>
</feature>
<dbReference type="SUPFAM" id="SSF144232">
    <property type="entry name" value="HIT/MYND zinc finger-like"/>
    <property type="match status" value="1"/>
</dbReference>
<evidence type="ECO:0000256" key="2">
    <source>
        <dbReference type="ARBA" id="ARBA00022771"/>
    </source>
</evidence>